<dbReference type="PRINTS" id="PR00039">
    <property type="entry name" value="HTHLYSR"/>
</dbReference>
<comment type="similarity">
    <text evidence="1">Belongs to the LysR transcriptional regulatory family.</text>
</comment>
<dbReference type="InterPro" id="IPR005119">
    <property type="entry name" value="LysR_subst-bd"/>
</dbReference>
<dbReference type="SUPFAM" id="SSF46785">
    <property type="entry name" value="Winged helix' DNA-binding domain"/>
    <property type="match status" value="1"/>
</dbReference>
<name>A0A0S2HZK7_9BACT</name>
<gene>
    <name evidence="6" type="primary">cmpR</name>
    <name evidence="6" type="ORF">L21SP5_01938</name>
</gene>
<dbReference type="InterPro" id="IPR000847">
    <property type="entry name" value="LysR_HTH_N"/>
</dbReference>
<organism evidence="6 7">
    <name type="scientific">Salinivirga cyanobacteriivorans</name>
    <dbReference type="NCBI Taxonomy" id="1307839"/>
    <lineage>
        <taxon>Bacteria</taxon>
        <taxon>Pseudomonadati</taxon>
        <taxon>Bacteroidota</taxon>
        <taxon>Bacteroidia</taxon>
        <taxon>Bacteroidales</taxon>
        <taxon>Salinivirgaceae</taxon>
        <taxon>Salinivirga</taxon>
    </lineage>
</organism>
<dbReference type="Gene3D" id="1.10.10.10">
    <property type="entry name" value="Winged helix-like DNA-binding domain superfamily/Winged helix DNA-binding domain"/>
    <property type="match status" value="1"/>
</dbReference>
<dbReference type="Pfam" id="PF03466">
    <property type="entry name" value="LysR_substrate"/>
    <property type="match status" value="1"/>
</dbReference>
<dbReference type="PANTHER" id="PTHR30126">
    <property type="entry name" value="HTH-TYPE TRANSCRIPTIONAL REGULATOR"/>
    <property type="match status" value="1"/>
</dbReference>
<dbReference type="OrthoDB" id="9785745at2"/>
<evidence type="ECO:0000313" key="6">
    <source>
        <dbReference type="EMBL" id="ALO15577.1"/>
    </source>
</evidence>
<dbReference type="PANTHER" id="PTHR30126:SF39">
    <property type="entry name" value="HTH-TYPE TRANSCRIPTIONAL REGULATOR CYSL"/>
    <property type="match status" value="1"/>
</dbReference>
<protein>
    <submittedName>
        <fullName evidence="6">HTH-type transcriptional activator CmpR</fullName>
    </submittedName>
</protein>
<dbReference type="Pfam" id="PF00126">
    <property type="entry name" value="HTH_1"/>
    <property type="match status" value="1"/>
</dbReference>
<reference evidence="6 7" key="1">
    <citation type="submission" date="2015-11" db="EMBL/GenBank/DDBJ databases">
        <title>Description and complete genome sequence of a novel strain predominating in hypersaline microbial mats and representing a new family of the Bacteriodetes phylum.</title>
        <authorList>
            <person name="Spring S."/>
            <person name="Bunk B."/>
            <person name="Sproer C."/>
            <person name="Klenk H.-P."/>
        </authorList>
    </citation>
    <scope>NUCLEOTIDE SEQUENCE [LARGE SCALE GENOMIC DNA]</scope>
    <source>
        <strain evidence="6 7">L21-Spi-D4</strain>
    </source>
</reference>
<sequence length="295" mass="33845">MNFRDMVFIAVAENLSFTKAADELFISQPAVTKHIRELERELNETLFERKGNKIYLTRQGKITYRHLKQIHQQYAEMEFELSLQHGHVKGALSIGASSTISQYVIPSAIASFHHRYPGIKVSLFNGNSFEMEQLLIENKIDLALVENASSKAGVRFQKFMDDEIIIVTGSQSAFARRNALSAEEIQQIPIVLREQGSGTLEVIYNELKKQGIDLEKLNIHMHLGSTEAIKNFLPKFDGIALLSEKAIEKELQLNILKKLSIANMRIYRQFRFARLQGHEYKIPETLINFLLDYNF</sequence>
<dbReference type="AlphaFoldDB" id="A0A0S2HZK7"/>
<evidence type="ECO:0000256" key="4">
    <source>
        <dbReference type="ARBA" id="ARBA00023163"/>
    </source>
</evidence>
<accession>A0A0S2HZK7</accession>
<dbReference type="GO" id="GO:0003700">
    <property type="term" value="F:DNA-binding transcription factor activity"/>
    <property type="evidence" value="ECO:0007669"/>
    <property type="project" value="InterPro"/>
</dbReference>
<dbReference type="Gene3D" id="3.40.190.290">
    <property type="match status" value="1"/>
</dbReference>
<keyword evidence="7" id="KW-1185">Reference proteome</keyword>
<dbReference type="EMBL" id="CP013118">
    <property type="protein sequence ID" value="ALO15577.1"/>
    <property type="molecule type" value="Genomic_DNA"/>
</dbReference>
<dbReference type="SUPFAM" id="SSF53850">
    <property type="entry name" value="Periplasmic binding protein-like II"/>
    <property type="match status" value="1"/>
</dbReference>
<evidence type="ECO:0000256" key="2">
    <source>
        <dbReference type="ARBA" id="ARBA00023015"/>
    </source>
</evidence>
<feature type="domain" description="HTH lysR-type" evidence="5">
    <location>
        <begin position="1"/>
        <end position="57"/>
    </location>
</feature>
<evidence type="ECO:0000259" key="5">
    <source>
        <dbReference type="PROSITE" id="PS50931"/>
    </source>
</evidence>
<dbReference type="InterPro" id="IPR036388">
    <property type="entry name" value="WH-like_DNA-bd_sf"/>
</dbReference>
<evidence type="ECO:0000256" key="1">
    <source>
        <dbReference type="ARBA" id="ARBA00009437"/>
    </source>
</evidence>
<evidence type="ECO:0000313" key="7">
    <source>
        <dbReference type="Proteomes" id="UP000064893"/>
    </source>
</evidence>
<keyword evidence="2" id="KW-0805">Transcription regulation</keyword>
<dbReference type="RefSeq" id="WP_057953022.1">
    <property type="nucleotide sequence ID" value="NZ_CP013118.1"/>
</dbReference>
<dbReference type="STRING" id="1307839.L21SP5_01938"/>
<evidence type="ECO:0000256" key="3">
    <source>
        <dbReference type="ARBA" id="ARBA00023125"/>
    </source>
</evidence>
<dbReference type="FunFam" id="1.10.10.10:FF:000001">
    <property type="entry name" value="LysR family transcriptional regulator"/>
    <property type="match status" value="1"/>
</dbReference>
<proteinExistence type="inferred from homology"/>
<dbReference type="InterPro" id="IPR036390">
    <property type="entry name" value="WH_DNA-bd_sf"/>
</dbReference>
<dbReference type="KEGG" id="blq:L21SP5_01938"/>
<keyword evidence="4" id="KW-0804">Transcription</keyword>
<dbReference type="PROSITE" id="PS50931">
    <property type="entry name" value="HTH_LYSR"/>
    <property type="match status" value="1"/>
</dbReference>
<dbReference type="GO" id="GO:0000976">
    <property type="term" value="F:transcription cis-regulatory region binding"/>
    <property type="evidence" value="ECO:0007669"/>
    <property type="project" value="TreeGrafter"/>
</dbReference>
<dbReference type="Proteomes" id="UP000064893">
    <property type="component" value="Chromosome"/>
</dbReference>
<keyword evidence="3" id="KW-0238">DNA-binding</keyword>